<evidence type="ECO:0000256" key="4">
    <source>
        <dbReference type="ARBA" id="ARBA00022527"/>
    </source>
</evidence>
<evidence type="ECO:0000256" key="13">
    <source>
        <dbReference type="PROSITE-ProRule" id="PRU10141"/>
    </source>
</evidence>
<dbReference type="GO" id="GO:0016301">
    <property type="term" value="F:kinase activity"/>
    <property type="evidence" value="ECO:0007669"/>
    <property type="project" value="UniProtKB-KW"/>
</dbReference>
<gene>
    <name evidence="18" type="ORF">TcWFU_003237</name>
</gene>
<keyword evidence="4 14" id="KW-0723">Serine/threonine-protein kinase</keyword>
<dbReference type="PROSITE" id="PS01351">
    <property type="entry name" value="MAPK"/>
    <property type="match status" value="1"/>
</dbReference>
<protein>
    <recommendedName>
        <fullName evidence="3 15">Mitogen-activated protein kinase</fullName>
        <ecNumber evidence="3 15">2.7.11.24</ecNumber>
    </recommendedName>
</protein>
<evidence type="ECO:0000256" key="10">
    <source>
        <dbReference type="ARBA" id="ARBA00023306"/>
    </source>
</evidence>
<comment type="similarity">
    <text evidence="15">Belongs to the protein kinase superfamily. Ser/Thr protein kinase family. MAP kinase subfamily.</text>
</comment>
<evidence type="ECO:0000256" key="1">
    <source>
        <dbReference type="ARBA" id="ARBA00001946"/>
    </source>
</evidence>
<feature type="region of interest" description="Disordered" evidence="16">
    <location>
        <begin position="355"/>
        <end position="375"/>
    </location>
</feature>
<organism evidence="18 19">
    <name type="scientific">Taenia crassiceps</name>
    <dbReference type="NCBI Taxonomy" id="6207"/>
    <lineage>
        <taxon>Eukaryota</taxon>
        <taxon>Metazoa</taxon>
        <taxon>Spiralia</taxon>
        <taxon>Lophotrochozoa</taxon>
        <taxon>Platyhelminthes</taxon>
        <taxon>Cestoda</taxon>
        <taxon>Eucestoda</taxon>
        <taxon>Cyclophyllidea</taxon>
        <taxon>Taeniidae</taxon>
        <taxon>Taenia</taxon>
    </lineage>
</organism>
<comment type="catalytic activity">
    <reaction evidence="11 15">
        <text>L-threonyl-[protein] + ATP = O-phospho-L-threonyl-[protein] + ADP + H(+)</text>
        <dbReference type="Rhea" id="RHEA:46608"/>
        <dbReference type="Rhea" id="RHEA-COMP:11060"/>
        <dbReference type="Rhea" id="RHEA-COMP:11605"/>
        <dbReference type="ChEBI" id="CHEBI:15378"/>
        <dbReference type="ChEBI" id="CHEBI:30013"/>
        <dbReference type="ChEBI" id="CHEBI:30616"/>
        <dbReference type="ChEBI" id="CHEBI:61977"/>
        <dbReference type="ChEBI" id="CHEBI:456216"/>
        <dbReference type="EC" id="2.7.11.24"/>
    </reaction>
</comment>
<comment type="activity regulation">
    <text evidence="15">Activated by threonine and tyrosine phosphorylation.</text>
</comment>
<dbReference type="EMBL" id="JAKROA010000001">
    <property type="protein sequence ID" value="KAL5111735.1"/>
    <property type="molecule type" value="Genomic_DNA"/>
</dbReference>
<dbReference type="Gene3D" id="3.30.200.20">
    <property type="entry name" value="Phosphorylase Kinase, domain 1"/>
    <property type="match status" value="1"/>
</dbReference>
<evidence type="ECO:0000256" key="6">
    <source>
        <dbReference type="ARBA" id="ARBA00022679"/>
    </source>
</evidence>
<comment type="cofactor">
    <cofactor evidence="1 15">
        <name>Mg(2+)</name>
        <dbReference type="ChEBI" id="CHEBI:18420"/>
    </cofactor>
</comment>
<evidence type="ECO:0000256" key="15">
    <source>
        <dbReference type="RuleBase" id="RU361165"/>
    </source>
</evidence>
<dbReference type="PROSITE" id="PS00107">
    <property type="entry name" value="PROTEIN_KINASE_ATP"/>
    <property type="match status" value="1"/>
</dbReference>
<comment type="caution">
    <text evidence="18">The sequence shown here is derived from an EMBL/GenBank/DDBJ whole genome shotgun (WGS) entry which is preliminary data.</text>
</comment>
<dbReference type="Proteomes" id="UP001651158">
    <property type="component" value="Unassembled WGS sequence"/>
</dbReference>
<dbReference type="InterPro" id="IPR008271">
    <property type="entry name" value="Ser/Thr_kinase_AS"/>
</dbReference>
<dbReference type="PROSITE" id="PS00108">
    <property type="entry name" value="PROTEIN_KINASE_ST"/>
    <property type="match status" value="1"/>
</dbReference>
<feature type="compositionally biased region" description="Polar residues" evidence="16">
    <location>
        <begin position="360"/>
        <end position="375"/>
    </location>
</feature>
<evidence type="ECO:0000313" key="18">
    <source>
        <dbReference type="EMBL" id="KAL5111735.1"/>
    </source>
</evidence>
<evidence type="ECO:0000256" key="16">
    <source>
        <dbReference type="SAM" id="MobiDB-lite"/>
    </source>
</evidence>
<reference evidence="18 19" key="1">
    <citation type="journal article" date="2022" name="Front. Cell. Infect. Microbiol.">
        <title>The Genomes of Two Strains of Taenia crassiceps the Animal Model for the Study of Human Cysticercosis.</title>
        <authorList>
            <person name="Bobes R.J."/>
            <person name="Estrada K."/>
            <person name="Rios-Valencia D.G."/>
            <person name="Calderon-Gallegos A."/>
            <person name="de la Torre P."/>
            <person name="Carrero J.C."/>
            <person name="Sanchez-Flores A."/>
            <person name="Laclette J.P."/>
        </authorList>
    </citation>
    <scope>NUCLEOTIDE SEQUENCE [LARGE SCALE GENOMIC DNA]</scope>
    <source>
        <strain evidence="18">WFUcys</strain>
    </source>
</reference>
<evidence type="ECO:0000256" key="7">
    <source>
        <dbReference type="ARBA" id="ARBA00022741"/>
    </source>
</evidence>
<dbReference type="PROSITE" id="PS50011">
    <property type="entry name" value="PROTEIN_KINASE_DOM"/>
    <property type="match status" value="1"/>
</dbReference>
<sequence>MTSSSRTSFKSATFEVGPNYTDFKMLGEGAYGVVFSAVDNRSGERVAIKKSTPFEHQTFCQRTYREVKILLRFKHENIIDIRDVILVGDTLETMKDVYIVQTCMDTDLYRLLKSQAISNDHICYFLYQILRGLKYIHSANVIHRDLKPSNLLINANCDLKICDFGLARLNDPMHDHNGMLTEYVATRWYRAPEIMLNSKGYTHAIDVWSVGCIFAEMFDRQPLFPGKHYVDQLTLILQVLGYPPEGDREWIVNTKAASFVNRFQTYAKQPWNRLYPNATPQALDLLDRLLAFNPASRISVEDALKHPYLRSFYEPNDEPVCENPFEYEEEKVDEQPIEKLKQMMFDEPILAIRSAERSDGQTNSYSVTDYLPQNP</sequence>
<dbReference type="SMART" id="SM00220">
    <property type="entry name" value="S_TKc"/>
    <property type="match status" value="1"/>
</dbReference>
<evidence type="ECO:0000256" key="3">
    <source>
        <dbReference type="ARBA" id="ARBA00012411"/>
    </source>
</evidence>
<keyword evidence="5" id="KW-0597">Phosphoprotein</keyword>
<keyword evidence="8 15" id="KW-0418">Kinase</keyword>
<dbReference type="EC" id="2.7.11.24" evidence="3 15"/>
<keyword evidence="10" id="KW-0131">Cell cycle</keyword>
<dbReference type="PANTHER" id="PTHR24055">
    <property type="entry name" value="MITOGEN-ACTIVATED PROTEIN KINASE"/>
    <property type="match status" value="1"/>
</dbReference>
<evidence type="ECO:0000256" key="2">
    <source>
        <dbReference type="ARBA" id="ARBA00008832"/>
    </source>
</evidence>
<feature type="domain" description="Protein kinase" evidence="17">
    <location>
        <begin position="20"/>
        <end position="309"/>
    </location>
</feature>
<dbReference type="InterPro" id="IPR000719">
    <property type="entry name" value="Prot_kinase_dom"/>
</dbReference>
<name>A0ABR4QPV7_9CEST</name>
<dbReference type="InterPro" id="IPR050117">
    <property type="entry name" value="MAPK"/>
</dbReference>
<dbReference type="Gene3D" id="1.10.510.10">
    <property type="entry name" value="Transferase(Phosphotransferase) domain 1"/>
    <property type="match status" value="1"/>
</dbReference>
<dbReference type="PRINTS" id="PR01770">
    <property type="entry name" value="ERK1ERK2MAPK"/>
</dbReference>
<proteinExistence type="inferred from homology"/>
<evidence type="ECO:0000256" key="8">
    <source>
        <dbReference type="ARBA" id="ARBA00022777"/>
    </source>
</evidence>
<keyword evidence="6 15" id="KW-0808">Transferase</keyword>
<evidence type="ECO:0000256" key="11">
    <source>
        <dbReference type="ARBA" id="ARBA00047592"/>
    </source>
</evidence>
<keyword evidence="7 13" id="KW-0547">Nucleotide-binding</keyword>
<dbReference type="InterPro" id="IPR008349">
    <property type="entry name" value="MAPK_ERK1/2"/>
</dbReference>
<keyword evidence="19" id="KW-1185">Reference proteome</keyword>
<dbReference type="InterPro" id="IPR003527">
    <property type="entry name" value="MAP_kinase_CS"/>
</dbReference>
<evidence type="ECO:0000256" key="5">
    <source>
        <dbReference type="ARBA" id="ARBA00022553"/>
    </source>
</evidence>
<dbReference type="InterPro" id="IPR017441">
    <property type="entry name" value="Protein_kinase_ATP_BS"/>
</dbReference>
<comment type="similarity">
    <text evidence="2">Belongs to the protein kinase superfamily. CMGC Ser/Thr protein kinase family. MAP kinase subfamily.</text>
</comment>
<evidence type="ECO:0000256" key="14">
    <source>
        <dbReference type="RuleBase" id="RU000304"/>
    </source>
</evidence>
<keyword evidence="15" id="KW-0460">Magnesium</keyword>
<evidence type="ECO:0000256" key="12">
    <source>
        <dbReference type="ARBA" id="ARBA00048312"/>
    </source>
</evidence>
<keyword evidence="9 13" id="KW-0067">ATP-binding</keyword>
<evidence type="ECO:0000256" key="9">
    <source>
        <dbReference type="ARBA" id="ARBA00022840"/>
    </source>
</evidence>
<comment type="catalytic activity">
    <reaction evidence="12">
        <text>L-seryl-[protein] + ATP = O-phospho-L-seryl-[protein] + ADP + H(+)</text>
        <dbReference type="Rhea" id="RHEA:17989"/>
        <dbReference type="Rhea" id="RHEA-COMP:9863"/>
        <dbReference type="Rhea" id="RHEA-COMP:11604"/>
        <dbReference type="ChEBI" id="CHEBI:15378"/>
        <dbReference type="ChEBI" id="CHEBI:29999"/>
        <dbReference type="ChEBI" id="CHEBI:30616"/>
        <dbReference type="ChEBI" id="CHEBI:83421"/>
        <dbReference type="ChEBI" id="CHEBI:456216"/>
        <dbReference type="EC" id="2.7.11.24"/>
    </reaction>
</comment>
<dbReference type="Pfam" id="PF00069">
    <property type="entry name" value="Pkinase"/>
    <property type="match status" value="1"/>
</dbReference>
<evidence type="ECO:0000259" key="17">
    <source>
        <dbReference type="PROSITE" id="PS50011"/>
    </source>
</evidence>
<evidence type="ECO:0000313" key="19">
    <source>
        <dbReference type="Proteomes" id="UP001651158"/>
    </source>
</evidence>
<feature type="binding site" evidence="13">
    <location>
        <position position="50"/>
    </location>
    <ligand>
        <name>ATP</name>
        <dbReference type="ChEBI" id="CHEBI:30616"/>
    </ligand>
</feature>
<accession>A0ABR4QPV7</accession>
<dbReference type="SUPFAM" id="SSF56112">
    <property type="entry name" value="Protein kinase-like (PK-like)"/>
    <property type="match status" value="1"/>
</dbReference>
<dbReference type="InterPro" id="IPR011009">
    <property type="entry name" value="Kinase-like_dom_sf"/>
</dbReference>